<keyword evidence="3" id="KW-0997">Cell inner membrane</keyword>
<evidence type="ECO:0000256" key="6">
    <source>
        <dbReference type="ARBA" id="ARBA00023136"/>
    </source>
</evidence>
<dbReference type="InterPro" id="IPR017039">
    <property type="entry name" value="Virul_fac_BrkB"/>
</dbReference>
<evidence type="ECO:0000256" key="5">
    <source>
        <dbReference type="ARBA" id="ARBA00022989"/>
    </source>
</evidence>
<keyword evidence="5 7" id="KW-1133">Transmembrane helix</keyword>
<keyword evidence="10" id="KW-1185">Reference proteome</keyword>
<evidence type="ECO:0000256" key="8">
    <source>
        <dbReference type="SAM" id="MobiDB-lite"/>
    </source>
</evidence>
<evidence type="ECO:0000256" key="7">
    <source>
        <dbReference type="HAMAP-Rule" id="MF_00672"/>
    </source>
</evidence>
<dbReference type="PANTHER" id="PTHR30213:SF0">
    <property type="entry name" value="UPF0761 MEMBRANE PROTEIN YIHY"/>
    <property type="match status" value="1"/>
</dbReference>
<organism evidence="9 10">
    <name type="scientific">Telmatospirillum siberiense</name>
    <dbReference type="NCBI Taxonomy" id="382514"/>
    <lineage>
        <taxon>Bacteria</taxon>
        <taxon>Pseudomonadati</taxon>
        <taxon>Pseudomonadota</taxon>
        <taxon>Alphaproteobacteria</taxon>
        <taxon>Rhodospirillales</taxon>
        <taxon>Rhodospirillaceae</taxon>
        <taxon>Telmatospirillum</taxon>
    </lineage>
</organism>
<evidence type="ECO:0000256" key="4">
    <source>
        <dbReference type="ARBA" id="ARBA00022692"/>
    </source>
</evidence>
<dbReference type="Proteomes" id="UP000233293">
    <property type="component" value="Unassembled WGS sequence"/>
</dbReference>
<keyword evidence="4 7" id="KW-0812">Transmembrane</keyword>
<dbReference type="HAMAP" id="MF_00672">
    <property type="entry name" value="UPF0761"/>
    <property type="match status" value="1"/>
</dbReference>
<comment type="similarity">
    <text evidence="7">Belongs to the UPF0761 family.</text>
</comment>
<dbReference type="InterPro" id="IPR023679">
    <property type="entry name" value="UPF0761_bac"/>
</dbReference>
<feature type="transmembrane region" description="Helical" evidence="7">
    <location>
        <begin position="97"/>
        <end position="116"/>
    </location>
</feature>
<evidence type="ECO:0000256" key="1">
    <source>
        <dbReference type="ARBA" id="ARBA00004651"/>
    </source>
</evidence>
<accession>A0A2N3Q096</accession>
<dbReference type="NCBIfam" id="TIGR00765">
    <property type="entry name" value="yihY_not_rbn"/>
    <property type="match status" value="1"/>
</dbReference>
<comment type="subcellular location">
    <subcellularLocation>
        <location evidence="1 7">Cell membrane</location>
        <topology evidence="1 7">Multi-pass membrane protein</topology>
    </subcellularLocation>
</comment>
<dbReference type="EMBL" id="PIUM01000002">
    <property type="protein sequence ID" value="PKU26078.1"/>
    <property type="molecule type" value="Genomic_DNA"/>
</dbReference>
<keyword evidence="2 7" id="KW-1003">Cell membrane</keyword>
<dbReference type="AlphaFoldDB" id="A0A2N3Q096"/>
<feature type="transmembrane region" description="Helical" evidence="7">
    <location>
        <begin position="137"/>
        <end position="162"/>
    </location>
</feature>
<evidence type="ECO:0000313" key="9">
    <source>
        <dbReference type="EMBL" id="PKU26078.1"/>
    </source>
</evidence>
<keyword evidence="6 7" id="KW-0472">Membrane</keyword>
<dbReference type="PANTHER" id="PTHR30213">
    <property type="entry name" value="INNER MEMBRANE PROTEIN YHJD"/>
    <property type="match status" value="1"/>
</dbReference>
<feature type="transmembrane region" description="Helical" evidence="7">
    <location>
        <begin position="209"/>
        <end position="232"/>
    </location>
</feature>
<evidence type="ECO:0000256" key="2">
    <source>
        <dbReference type="ARBA" id="ARBA00022475"/>
    </source>
</evidence>
<feature type="transmembrane region" description="Helical" evidence="7">
    <location>
        <begin position="252"/>
        <end position="271"/>
    </location>
</feature>
<name>A0A2N3Q096_9PROT</name>
<dbReference type="OrthoDB" id="8477159at2"/>
<evidence type="ECO:0000256" key="3">
    <source>
        <dbReference type="ARBA" id="ARBA00022519"/>
    </source>
</evidence>
<reference evidence="10" key="1">
    <citation type="submission" date="2017-12" db="EMBL/GenBank/DDBJ databases">
        <title>Draft genome sequence of Telmatospirillum siberiense 26-4b1T, an acidotolerant peatland alphaproteobacterium potentially involved in sulfur cycling.</title>
        <authorList>
            <person name="Hausmann B."/>
            <person name="Pjevac P."/>
            <person name="Schreck K."/>
            <person name="Herbold C.W."/>
            <person name="Daims H."/>
            <person name="Wagner M."/>
            <person name="Pester M."/>
            <person name="Loy A."/>
        </authorList>
    </citation>
    <scope>NUCLEOTIDE SEQUENCE [LARGE SCALE GENOMIC DNA]</scope>
    <source>
        <strain evidence="10">26-4b1</strain>
    </source>
</reference>
<dbReference type="GO" id="GO:0005886">
    <property type="term" value="C:plasma membrane"/>
    <property type="evidence" value="ECO:0007669"/>
    <property type="project" value="UniProtKB-SubCell"/>
</dbReference>
<proteinExistence type="inferred from homology"/>
<feature type="region of interest" description="Disordered" evidence="8">
    <location>
        <begin position="408"/>
        <end position="435"/>
    </location>
</feature>
<comment type="caution">
    <text evidence="9">The sequence shown here is derived from an EMBL/GenBank/DDBJ whole genome shotgun (WGS) entry which is preliminary data.</text>
</comment>
<protein>
    <recommendedName>
        <fullName evidence="7">UPF0761 membrane protein CWS72_02795</fullName>
    </recommendedName>
</protein>
<dbReference type="RefSeq" id="WP_101249039.1">
    <property type="nucleotide sequence ID" value="NZ_PIUM01000002.1"/>
</dbReference>
<evidence type="ECO:0000313" key="10">
    <source>
        <dbReference type="Proteomes" id="UP000233293"/>
    </source>
</evidence>
<sequence>MIATFSMKGGRYVRLALYVGRRFRADGAFDMASSLAYTSLLSLVPLLAIGLAVLAAFPVFDAVRDNLQATLFRYVVPSVGEQVQGYIAGFVRNAGKLTAAGVIGLAFSAIMVLVTIESSLNQIFRVTTPRTPMSRLLVYWTALTLGPLMLGASFSLSAWLYAASDWAARAGLWSIVRLVTGAAPAVLLMVAFALLYSSVPNRRVRPIDAALGGIAAGLAFAALRWGFGLYVANVKAYQSIYGAVASVPIFLFWTYLSWMVVLFGAELTAALPEWRRSRETLGERLSERQKLASALSLLQVLLLEARGAARGCGRSDLLEQTGEAEADLQAVLDPLCRSGFVAETESGRYFLGRDPSCATLADVVRALDLGLGGHGGAEGETPVMNRIAGRLDDIARSEDAALDLTLNSILDSPMKPPSSERKEKGAAGQAARHSP</sequence>
<gene>
    <name evidence="9" type="ORF">CWS72_02795</name>
</gene>
<feature type="transmembrane region" description="Helical" evidence="7">
    <location>
        <begin position="174"/>
        <end position="197"/>
    </location>
</feature>
<feature type="transmembrane region" description="Helical" evidence="7">
    <location>
        <begin position="40"/>
        <end position="60"/>
    </location>
</feature>
<dbReference type="Pfam" id="PF03631">
    <property type="entry name" value="Virul_fac_BrkB"/>
    <property type="match status" value="1"/>
</dbReference>